<proteinExistence type="predicted"/>
<dbReference type="SUPFAM" id="SSF81383">
    <property type="entry name" value="F-box domain"/>
    <property type="match status" value="1"/>
</dbReference>
<evidence type="ECO:0000313" key="2">
    <source>
        <dbReference type="Proteomes" id="UP000054477"/>
    </source>
</evidence>
<protein>
    <recommendedName>
        <fullName evidence="3">F-box domain-containing protein</fullName>
    </recommendedName>
</protein>
<dbReference type="AlphaFoldDB" id="A0A0C9XMJ4"/>
<evidence type="ECO:0008006" key="3">
    <source>
        <dbReference type="Google" id="ProtNLM"/>
    </source>
</evidence>
<keyword evidence="2" id="KW-1185">Reference proteome</keyword>
<organism evidence="1 2">
    <name type="scientific">Laccaria amethystina LaAM-08-1</name>
    <dbReference type="NCBI Taxonomy" id="1095629"/>
    <lineage>
        <taxon>Eukaryota</taxon>
        <taxon>Fungi</taxon>
        <taxon>Dikarya</taxon>
        <taxon>Basidiomycota</taxon>
        <taxon>Agaricomycotina</taxon>
        <taxon>Agaricomycetes</taxon>
        <taxon>Agaricomycetidae</taxon>
        <taxon>Agaricales</taxon>
        <taxon>Agaricineae</taxon>
        <taxon>Hydnangiaceae</taxon>
        <taxon>Laccaria</taxon>
    </lineage>
</organism>
<dbReference type="Proteomes" id="UP000054477">
    <property type="component" value="Unassembled WGS sequence"/>
</dbReference>
<reference evidence="1 2" key="1">
    <citation type="submission" date="2014-04" db="EMBL/GenBank/DDBJ databases">
        <authorList>
            <consortium name="DOE Joint Genome Institute"/>
            <person name="Kuo A."/>
            <person name="Kohler A."/>
            <person name="Nagy L.G."/>
            <person name="Floudas D."/>
            <person name="Copeland A."/>
            <person name="Barry K.W."/>
            <person name="Cichocki N."/>
            <person name="Veneault-Fourrey C."/>
            <person name="LaButti K."/>
            <person name="Lindquist E.A."/>
            <person name="Lipzen A."/>
            <person name="Lundell T."/>
            <person name="Morin E."/>
            <person name="Murat C."/>
            <person name="Sun H."/>
            <person name="Tunlid A."/>
            <person name="Henrissat B."/>
            <person name="Grigoriev I.V."/>
            <person name="Hibbett D.S."/>
            <person name="Martin F."/>
            <person name="Nordberg H.P."/>
            <person name="Cantor M.N."/>
            <person name="Hua S.X."/>
        </authorList>
    </citation>
    <scope>NUCLEOTIDE SEQUENCE [LARGE SCALE GENOMIC DNA]</scope>
    <source>
        <strain evidence="1 2">LaAM-08-1</strain>
    </source>
</reference>
<evidence type="ECO:0000313" key="1">
    <source>
        <dbReference type="EMBL" id="KIJ98751.1"/>
    </source>
</evidence>
<dbReference type="HOGENOM" id="CLU_337085_0_0_1"/>
<sequence>MASQNSRSILGNVPFDILVHISGFLCPLDILAVRQSCKLLQEATSQRSLWIGVLRSVCAENHIFWPTYPIKDMTTSDLVKAALTPTKFLSFMYKERDPTLKGIEPSSGVHFTPGNLNRHRNPCPIDLLPGGRFLVCAEYKILSIWDVGCPSEGCSLSDPILVASVATEECNRFVLKPTKDALGVQVLVLSAPANNVAVFEIHPTSSNPSFRKITSLDVILHESWNDFYCLSGDRLFIVYQNIRVVTVWDFSRNLWANWETENTPLSISATDNYVILVEDDYETRVGVWKIPPLHPIGHTSASLGMLPADTWFALPQVEDVISLEYYGGLDDWYLTGGVGQTRCIIDGYGTNVESTSRSAFLRVELPLRLEDTRSTHNDGLDFDIFDFPTSENIFGSLGVCNENAISVWTSPLGIQFHAARRSNIVNRPYMPVDLISSPRSASIQITMPLVPQVAAFCPVSGRLCYLLHSDLSSTIFITDCLFRNTSEELPYCPTLSTELNNASLRSYLWLMHFRGRLGLLLGFDRGRPRKTPLEFKFWYYQHREPNSLLSELTELDSPGAIRASNVEVFEIHPTSSNPSFRKITSLDVVLHEPWDDIYCLCGDRLFIVYQNIVTVWDFSRNLWASWETEKAPVSISAADNYVVLVEDSHEARVGVWKIPPLHPIGHTSASLGVLPADTWFTLPQVEDLISVDCYGGLDDWYLTGGIGRTRCIIDGYGVADILRSAFLRVELPLKLEDTHSTHNDDLDIHIFDFPTNEDVFGSPGVCNENAVSLWTSPLGVQFHAAMRTNIVNRPYTPVDLAPSPRSASVQIRMPKVPRVAAFCPVSGRLCYLLYESGNRSTIFITDCLFRNTSDDVRLF</sequence>
<name>A0A0C9XMJ4_9AGAR</name>
<accession>A0A0C9XMJ4</accession>
<dbReference type="OrthoDB" id="2688364at2759"/>
<dbReference type="EMBL" id="KN838662">
    <property type="protein sequence ID" value="KIJ98751.1"/>
    <property type="molecule type" value="Genomic_DNA"/>
</dbReference>
<reference evidence="2" key="2">
    <citation type="submission" date="2015-01" db="EMBL/GenBank/DDBJ databases">
        <title>Evolutionary Origins and Diversification of the Mycorrhizal Mutualists.</title>
        <authorList>
            <consortium name="DOE Joint Genome Institute"/>
            <consortium name="Mycorrhizal Genomics Consortium"/>
            <person name="Kohler A."/>
            <person name="Kuo A."/>
            <person name="Nagy L.G."/>
            <person name="Floudas D."/>
            <person name="Copeland A."/>
            <person name="Barry K.W."/>
            <person name="Cichocki N."/>
            <person name="Veneault-Fourrey C."/>
            <person name="LaButti K."/>
            <person name="Lindquist E.A."/>
            <person name="Lipzen A."/>
            <person name="Lundell T."/>
            <person name="Morin E."/>
            <person name="Murat C."/>
            <person name="Riley R."/>
            <person name="Ohm R."/>
            <person name="Sun H."/>
            <person name="Tunlid A."/>
            <person name="Henrissat B."/>
            <person name="Grigoriev I.V."/>
            <person name="Hibbett D.S."/>
            <person name="Martin F."/>
        </authorList>
    </citation>
    <scope>NUCLEOTIDE SEQUENCE [LARGE SCALE GENOMIC DNA]</scope>
    <source>
        <strain evidence="2">LaAM-08-1</strain>
    </source>
</reference>
<dbReference type="InterPro" id="IPR036047">
    <property type="entry name" value="F-box-like_dom_sf"/>
</dbReference>
<gene>
    <name evidence="1" type="ORF">K443DRAFT_103414</name>
</gene>